<keyword evidence="5" id="KW-0539">Nucleus</keyword>
<proteinExistence type="inferred from homology"/>
<evidence type="ECO:0000256" key="4">
    <source>
        <dbReference type="ARBA" id="ARBA00023163"/>
    </source>
</evidence>
<evidence type="ECO:0000259" key="7">
    <source>
        <dbReference type="SMART" id="SM01372"/>
    </source>
</evidence>
<dbReference type="PANTHER" id="PTHR12081:SF18">
    <property type="entry name" value="TRANSCRIPTION FACTOR E2F2-RELATED"/>
    <property type="match status" value="1"/>
</dbReference>
<gene>
    <name evidence="8" type="ORF">J8273_1252</name>
</gene>
<reference evidence="8" key="1">
    <citation type="submission" date="2021-05" db="EMBL/GenBank/DDBJ databases">
        <title>A free-living protist that lacks canonical eukaryotic 1 DNA replication and segregation systems.</title>
        <authorList>
            <person name="Salas-Leiva D.E."/>
            <person name="Tromer E.C."/>
            <person name="Curtis B.A."/>
            <person name="Jerlstrom-Hultqvist J."/>
            <person name="Kolisko M."/>
            <person name="Yi Z."/>
            <person name="Salas-Leiva J.S."/>
            <person name="Gallot-Lavallee L."/>
            <person name="Kops G.J.P.L."/>
            <person name="Archibald J.M."/>
            <person name="Simpson A.G.B."/>
            <person name="Roger A.J."/>
        </authorList>
    </citation>
    <scope>NUCLEOTIDE SEQUENCE</scope>
    <source>
        <strain evidence="8">BICM</strain>
    </source>
</reference>
<evidence type="ECO:0000313" key="8">
    <source>
        <dbReference type="EMBL" id="KAG9397337.1"/>
    </source>
</evidence>
<feature type="compositionally biased region" description="Polar residues" evidence="6">
    <location>
        <begin position="16"/>
        <end position="46"/>
    </location>
</feature>
<keyword evidence="3 5" id="KW-0238">DNA-binding</keyword>
<keyword evidence="2 5" id="KW-0805">Transcription regulation</keyword>
<dbReference type="Proteomes" id="UP000717585">
    <property type="component" value="Unassembled WGS sequence"/>
</dbReference>
<comment type="caution">
    <text evidence="8">The sequence shown here is derived from an EMBL/GenBank/DDBJ whole genome shotgun (WGS) entry which is preliminary data.</text>
</comment>
<feature type="domain" description="E2F/DP family winged-helix DNA-binding" evidence="7">
    <location>
        <begin position="44"/>
        <end position="108"/>
    </location>
</feature>
<name>A0A8J6BCH3_9EUKA</name>
<evidence type="ECO:0000256" key="5">
    <source>
        <dbReference type="RuleBase" id="RU003796"/>
    </source>
</evidence>
<dbReference type="AlphaFoldDB" id="A0A8J6BCH3"/>
<dbReference type="SUPFAM" id="SSF46785">
    <property type="entry name" value="Winged helix' DNA-binding domain"/>
    <property type="match status" value="1"/>
</dbReference>
<dbReference type="GO" id="GO:0000981">
    <property type="term" value="F:DNA-binding transcription factor activity, RNA polymerase II-specific"/>
    <property type="evidence" value="ECO:0007669"/>
    <property type="project" value="TreeGrafter"/>
</dbReference>
<dbReference type="GO" id="GO:0090575">
    <property type="term" value="C:RNA polymerase II transcription regulator complex"/>
    <property type="evidence" value="ECO:0007669"/>
    <property type="project" value="TreeGrafter"/>
</dbReference>
<dbReference type="InterPro" id="IPR003316">
    <property type="entry name" value="E2F_WHTH_DNA-bd_dom"/>
</dbReference>
<dbReference type="Gene3D" id="1.10.10.10">
    <property type="entry name" value="Winged helix-like DNA-binding domain superfamily/Winged helix DNA-binding domain"/>
    <property type="match status" value="1"/>
</dbReference>
<dbReference type="InterPro" id="IPR015633">
    <property type="entry name" value="E2F"/>
</dbReference>
<evidence type="ECO:0000256" key="6">
    <source>
        <dbReference type="SAM" id="MobiDB-lite"/>
    </source>
</evidence>
<dbReference type="OrthoDB" id="1743261at2759"/>
<comment type="subcellular location">
    <subcellularLocation>
        <location evidence="5">Nucleus</location>
    </subcellularLocation>
</comment>
<evidence type="ECO:0000256" key="2">
    <source>
        <dbReference type="ARBA" id="ARBA00023015"/>
    </source>
</evidence>
<accession>A0A8J6BCH3</accession>
<evidence type="ECO:0000256" key="1">
    <source>
        <dbReference type="ARBA" id="ARBA00010940"/>
    </source>
</evidence>
<keyword evidence="4 5" id="KW-0804">Transcription</keyword>
<evidence type="ECO:0000313" key="9">
    <source>
        <dbReference type="Proteomes" id="UP000717585"/>
    </source>
</evidence>
<dbReference type="PANTHER" id="PTHR12081">
    <property type="entry name" value="TRANSCRIPTION FACTOR E2F"/>
    <property type="match status" value="1"/>
</dbReference>
<dbReference type="InterPro" id="IPR036390">
    <property type="entry name" value="WH_DNA-bd_sf"/>
</dbReference>
<dbReference type="SMART" id="SM01372">
    <property type="entry name" value="E2F_TDP"/>
    <property type="match status" value="1"/>
</dbReference>
<organism evidence="8 9">
    <name type="scientific">Carpediemonas membranifera</name>
    <dbReference type="NCBI Taxonomy" id="201153"/>
    <lineage>
        <taxon>Eukaryota</taxon>
        <taxon>Metamonada</taxon>
        <taxon>Carpediemonas-like organisms</taxon>
        <taxon>Carpediemonas</taxon>
    </lineage>
</organism>
<dbReference type="Pfam" id="PF02319">
    <property type="entry name" value="WHD_E2F_TDP"/>
    <property type="match status" value="1"/>
</dbReference>
<comment type="similarity">
    <text evidence="1 5">Belongs to the E2F/DP family.</text>
</comment>
<sequence length="344" mass="36667">MTASLPITVKEEGVSQMKTRNSLRQSSQPPTEASQNSRAIGGKSSASNLGQISRRFVEILSSSPEPLDIAAIANSLDIKQRRIYDITNVLEGCGFIKKEGKKRLKWCGPGASAIDPSTSELASELKAIEMDIARAKNDLRMFSESLPSEVSLCVSQQDVISSATALSNRTKPNFEAAPLLIAATPVNGSADSMLAANDSDDEVDRSDLAILGIRAAPGSEMILSTLNDNGDRYAIDLKSDEPIHCIVLSESQPSDRPDAGAENRLDALTELTGDLPISGRVGVEDIAQTFASQAPPRQLNIPDMSLNESLAMSDMTMVGGVGMGSFLGGDDVTEFDSFLLESMR</sequence>
<feature type="region of interest" description="Disordered" evidence="6">
    <location>
        <begin position="1"/>
        <end position="46"/>
    </location>
</feature>
<protein>
    <submittedName>
        <fullName evidence="8">Transcription factor E2F-like</fullName>
    </submittedName>
</protein>
<evidence type="ECO:0000256" key="3">
    <source>
        <dbReference type="ARBA" id="ARBA00023125"/>
    </source>
</evidence>
<dbReference type="EMBL" id="JAHDYR010000003">
    <property type="protein sequence ID" value="KAG9397337.1"/>
    <property type="molecule type" value="Genomic_DNA"/>
</dbReference>
<keyword evidence="9" id="KW-1185">Reference proteome</keyword>
<dbReference type="InterPro" id="IPR036388">
    <property type="entry name" value="WH-like_DNA-bd_sf"/>
</dbReference>
<dbReference type="GO" id="GO:0000978">
    <property type="term" value="F:RNA polymerase II cis-regulatory region sequence-specific DNA binding"/>
    <property type="evidence" value="ECO:0007669"/>
    <property type="project" value="InterPro"/>
</dbReference>